<keyword evidence="1" id="KW-0472">Membrane</keyword>
<name>A0A081CTL9_9HYPH</name>
<comment type="caution">
    <text evidence="2">The sequence shown here is derived from an EMBL/GenBank/DDBJ whole genome shotgun (WGS) entry which is preliminary data.</text>
</comment>
<gene>
    <name evidence="2" type="ORF">RRU01S_07_05440</name>
</gene>
<dbReference type="Proteomes" id="UP000028701">
    <property type="component" value="Unassembled WGS sequence"/>
</dbReference>
<dbReference type="eggNOG" id="ENOG5033FJ1">
    <property type="taxonomic scope" value="Bacteria"/>
</dbReference>
<sequence>MNEDFWKTVEDRQTYSEKSRRIGVLNVALLFGMIAIALSLIVTPMLAGKTPPARFAQVPDSFDMLSTGSIKSNEPSKKTYSIRRSVTQPMPGSVCIVEGYANEPNC</sequence>
<dbReference type="EMBL" id="BBJU01000007">
    <property type="protein sequence ID" value="GAK70015.1"/>
    <property type="molecule type" value="Genomic_DNA"/>
</dbReference>
<evidence type="ECO:0000256" key="1">
    <source>
        <dbReference type="SAM" id="Phobius"/>
    </source>
</evidence>
<evidence type="ECO:0000313" key="3">
    <source>
        <dbReference type="Proteomes" id="UP000028701"/>
    </source>
</evidence>
<protein>
    <submittedName>
        <fullName evidence="2">Uncharacterized protein</fullName>
    </submittedName>
</protein>
<organism evidence="2 3">
    <name type="scientific">Agrobacterium rubi TR3 = NBRC 13261</name>
    <dbReference type="NCBI Taxonomy" id="1368415"/>
    <lineage>
        <taxon>Bacteria</taxon>
        <taxon>Pseudomonadati</taxon>
        <taxon>Pseudomonadota</taxon>
        <taxon>Alphaproteobacteria</taxon>
        <taxon>Hyphomicrobiales</taxon>
        <taxon>Rhizobiaceae</taxon>
        <taxon>Rhizobium/Agrobacterium group</taxon>
        <taxon>Agrobacterium</taxon>
    </lineage>
</organism>
<keyword evidence="1" id="KW-0812">Transmembrane</keyword>
<feature type="transmembrane region" description="Helical" evidence="1">
    <location>
        <begin position="22"/>
        <end position="47"/>
    </location>
</feature>
<dbReference type="RefSeq" id="WP_045229528.1">
    <property type="nucleotide sequence ID" value="NZ_BBJU01000007.1"/>
</dbReference>
<dbReference type="AlphaFoldDB" id="A0A081CTL9"/>
<accession>A0A081CTL9</accession>
<keyword evidence="1" id="KW-1133">Transmembrane helix</keyword>
<dbReference type="OrthoDB" id="8447782at2"/>
<evidence type="ECO:0000313" key="2">
    <source>
        <dbReference type="EMBL" id="GAK70015.1"/>
    </source>
</evidence>
<proteinExistence type="predicted"/>
<reference evidence="2 3" key="1">
    <citation type="submission" date="2014-08" db="EMBL/GenBank/DDBJ databases">
        <title>Whole genome shotgun sequence of Rhizobium rubi NBRC 13261.</title>
        <authorList>
            <person name="Katano-Makiyama Y."/>
            <person name="Hosoyama A."/>
            <person name="Hashimoto M."/>
            <person name="Hosoyama Y."/>
            <person name="Noguchi M."/>
            <person name="Tsuchikane K."/>
            <person name="Uohara A."/>
            <person name="Ohji S."/>
            <person name="Ichikawa N."/>
            <person name="Kimura A."/>
            <person name="Yamazoe A."/>
            <person name="Fujita N."/>
        </authorList>
    </citation>
    <scope>NUCLEOTIDE SEQUENCE [LARGE SCALE GENOMIC DNA]</scope>
    <source>
        <strain evidence="2 3">NBRC 13261</strain>
    </source>
</reference>